<dbReference type="EMBL" id="JALNTZ010000003">
    <property type="protein sequence ID" value="KAJ3658829.1"/>
    <property type="molecule type" value="Genomic_DNA"/>
</dbReference>
<proteinExistence type="predicted"/>
<reference evidence="1" key="1">
    <citation type="journal article" date="2023" name="G3 (Bethesda)">
        <title>Whole genome assemblies of Zophobas morio and Tenebrio molitor.</title>
        <authorList>
            <person name="Kaur S."/>
            <person name="Stinson S.A."/>
            <person name="diCenzo G.C."/>
        </authorList>
    </citation>
    <scope>NUCLEOTIDE SEQUENCE</scope>
    <source>
        <strain evidence="1">QUZm001</strain>
    </source>
</reference>
<protein>
    <submittedName>
        <fullName evidence="1">Uncharacterized protein</fullName>
    </submittedName>
</protein>
<dbReference type="Proteomes" id="UP001168821">
    <property type="component" value="Unassembled WGS sequence"/>
</dbReference>
<comment type="caution">
    <text evidence="1">The sequence shown here is derived from an EMBL/GenBank/DDBJ whole genome shotgun (WGS) entry which is preliminary data.</text>
</comment>
<name>A0AA38ISY6_9CUCU</name>
<accession>A0AA38ISY6</accession>
<evidence type="ECO:0000313" key="1">
    <source>
        <dbReference type="EMBL" id="KAJ3658829.1"/>
    </source>
</evidence>
<evidence type="ECO:0000313" key="2">
    <source>
        <dbReference type="Proteomes" id="UP001168821"/>
    </source>
</evidence>
<keyword evidence="2" id="KW-1185">Reference proteome</keyword>
<gene>
    <name evidence="1" type="ORF">Zmor_010550</name>
</gene>
<dbReference type="AlphaFoldDB" id="A0AA38ISY6"/>
<sequence>MANNSDRTCKVCKRKANTGPICIKCGSGFHPSCAGRAKFCCDFLLEEKNDGIECCEVNKDNVMLFKSLILELRKNNRLLEDKVAYLEDQLTVKDEEICQFKKTSYNPARTVLSNNTQKHENYPLSIPQITSLSVGISDNQQYTSFSDKVLGKPEGLASLDELNVAGSSVPPFKPKSGSTTSSFQEELKAQSRIMNKIINVDVPREQEHIKSPIISVNAETNTGNHENDGFKRVVYKKRGPKFIRGKMTSSSETLPFRVAEKLYYIYVGNLAVDTECQEINTFLTDKFPLNKFEIEKLPRRESAKSVAFKIGANEFLLPELLSEDNWPVGLKLKKFHFLRKLSKGGHQE</sequence>
<organism evidence="1 2">
    <name type="scientific">Zophobas morio</name>
    <dbReference type="NCBI Taxonomy" id="2755281"/>
    <lineage>
        <taxon>Eukaryota</taxon>
        <taxon>Metazoa</taxon>
        <taxon>Ecdysozoa</taxon>
        <taxon>Arthropoda</taxon>
        <taxon>Hexapoda</taxon>
        <taxon>Insecta</taxon>
        <taxon>Pterygota</taxon>
        <taxon>Neoptera</taxon>
        <taxon>Endopterygota</taxon>
        <taxon>Coleoptera</taxon>
        <taxon>Polyphaga</taxon>
        <taxon>Cucujiformia</taxon>
        <taxon>Tenebrionidae</taxon>
        <taxon>Zophobas</taxon>
    </lineage>
</organism>